<feature type="region of interest" description="Disordered" evidence="1">
    <location>
        <begin position="1"/>
        <end position="45"/>
    </location>
</feature>
<keyword evidence="2" id="KW-0812">Transmembrane</keyword>
<evidence type="ECO:0000256" key="2">
    <source>
        <dbReference type="SAM" id="Phobius"/>
    </source>
</evidence>
<evidence type="ECO:0000313" key="4">
    <source>
        <dbReference type="Proteomes" id="UP000037397"/>
    </source>
</evidence>
<proteinExistence type="predicted"/>
<feature type="compositionally biased region" description="Low complexity" evidence="1">
    <location>
        <begin position="1"/>
        <end position="30"/>
    </location>
</feature>
<keyword evidence="2" id="KW-0472">Membrane</keyword>
<name>A0A0L6CFX6_9MICO</name>
<evidence type="ECO:0000256" key="1">
    <source>
        <dbReference type="SAM" id="MobiDB-lite"/>
    </source>
</evidence>
<comment type="caution">
    <text evidence="3">The sequence shown here is derived from an EMBL/GenBank/DDBJ whole genome shotgun (WGS) entry which is preliminary data.</text>
</comment>
<reference evidence="4" key="1">
    <citation type="submission" date="2015-03" db="EMBL/GenBank/DDBJ databases">
        <title>Luteipulveratus halotolerans sp. nov., a novel actinobacterium (Dermacoccaceae) from Sarawak, Malaysia.</title>
        <authorList>
            <person name="Juboi H."/>
            <person name="Basik A."/>
            <person name="Shamsul S.S."/>
            <person name="Arnold P."/>
            <person name="Schmitt E.K."/>
            <person name="Sanglier J.-J."/>
            <person name="Yeo T."/>
        </authorList>
    </citation>
    <scope>NUCLEOTIDE SEQUENCE [LARGE SCALE GENOMIC DNA]</scope>
    <source>
        <strain evidence="4">C296001</strain>
    </source>
</reference>
<sequence length="69" mass="6658">MTSVTSGTPGPGAASAEPADATAAPVARAGTLDRTSPGEERGSGATTVLFGSTLAALIAAGFALRTLRK</sequence>
<dbReference type="RefSeq" id="WP_050668978.1">
    <property type="nucleotide sequence ID" value="NZ_LAIR01000002.1"/>
</dbReference>
<keyword evidence="4" id="KW-1185">Reference proteome</keyword>
<protein>
    <submittedName>
        <fullName evidence="3">Uncharacterized protein</fullName>
    </submittedName>
</protein>
<organism evidence="3 4">
    <name type="scientific">Luteipulveratus halotolerans</name>
    <dbReference type="NCBI Taxonomy" id="1631356"/>
    <lineage>
        <taxon>Bacteria</taxon>
        <taxon>Bacillati</taxon>
        <taxon>Actinomycetota</taxon>
        <taxon>Actinomycetes</taxon>
        <taxon>Micrococcales</taxon>
        <taxon>Dermacoccaceae</taxon>
        <taxon>Luteipulveratus</taxon>
    </lineage>
</organism>
<dbReference type="Proteomes" id="UP000037397">
    <property type="component" value="Unassembled WGS sequence"/>
</dbReference>
<gene>
    <name evidence="3" type="ORF">VV01_05305</name>
</gene>
<evidence type="ECO:0000313" key="3">
    <source>
        <dbReference type="EMBL" id="KNX36702.1"/>
    </source>
</evidence>
<accession>A0A0L6CFX6</accession>
<feature type="transmembrane region" description="Helical" evidence="2">
    <location>
        <begin position="44"/>
        <end position="64"/>
    </location>
</feature>
<dbReference type="EMBL" id="LAIR01000002">
    <property type="protein sequence ID" value="KNX36702.1"/>
    <property type="molecule type" value="Genomic_DNA"/>
</dbReference>
<dbReference type="AlphaFoldDB" id="A0A0L6CFX6"/>
<keyword evidence="2" id="KW-1133">Transmembrane helix</keyword>